<feature type="region of interest" description="Disordered" evidence="8">
    <location>
        <begin position="142"/>
        <end position="202"/>
    </location>
</feature>
<feature type="DNA-binding region" description="Homeobox" evidence="6">
    <location>
        <begin position="87"/>
        <end position="146"/>
    </location>
</feature>
<keyword evidence="5 6" id="KW-0539">Nucleus</keyword>
<dbReference type="PRINTS" id="PR00031">
    <property type="entry name" value="HTHREPRESSR"/>
</dbReference>
<dbReference type="InterPro" id="IPR051306">
    <property type="entry name" value="Homeobox_regulator"/>
</dbReference>
<keyword evidence="11" id="KW-1185">Reference proteome</keyword>
<dbReference type="PANTHER" id="PTHR46123">
    <property type="entry name" value="MIX-TYPE HOMEOBOX GENE 1-RELATED"/>
    <property type="match status" value="1"/>
</dbReference>
<dbReference type="Gene3D" id="1.10.10.60">
    <property type="entry name" value="Homeodomain-like"/>
    <property type="match status" value="2"/>
</dbReference>
<dbReference type="PANTHER" id="PTHR46123:SF3">
    <property type="entry name" value="DOUBLE HOMEOBOX PROTEIN 1-RELATED"/>
    <property type="match status" value="1"/>
</dbReference>
<dbReference type="InterPro" id="IPR009057">
    <property type="entry name" value="Homeodomain-like_sf"/>
</dbReference>
<dbReference type="GO" id="GO:0000981">
    <property type="term" value="F:DNA-binding transcription factor activity, RNA polymerase II-specific"/>
    <property type="evidence" value="ECO:0007669"/>
    <property type="project" value="TreeGrafter"/>
</dbReference>
<evidence type="ECO:0000256" key="5">
    <source>
        <dbReference type="ARBA" id="ARBA00023242"/>
    </source>
</evidence>
<keyword evidence="3 6" id="KW-0238">DNA-binding</keyword>
<protein>
    <recommendedName>
        <fullName evidence="9">Homeobox domain-containing protein</fullName>
    </recommendedName>
</protein>
<accession>A0A2K6RBJ4</accession>
<proteinExistence type="predicted"/>
<feature type="domain" description="Homeobox" evidence="9">
    <location>
        <begin position="31"/>
        <end position="70"/>
    </location>
</feature>
<evidence type="ECO:0000256" key="3">
    <source>
        <dbReference type="ARBA" id="ARBA00023125"/>
    </source>
</evidence>
<dbReference type="SUPFAM" id="SSF46689">
    <property type="entry name" value="Homeodomain-like"/>
    <property type="match status" value="2"/>
</dbReference>
<dbReference type="OMA" id="RESWPWP"/>
<reference evidence="10" key="1">
    <citation type="submission" date="2025-08" db="UniProtKB">
        <authorList>
            <consortium name="Ensembl"/>
        </authorList>
    </citation>
    <scope>IDENTIFICATION</scope>
</reference>
<evidence type="ECO:0000313" key="10">
    <source>
        <dbReference type="Ensembl" id="ENSRROP00000038417.1"/>
    </source>
</evidence>
<feature type="compositionally biased region" description="Basic and acidic residues" evidence="8">
    <location>
        <begin position="66"/>
        <end position="76"/>
    </location>
</feature>
<dbReference type="Ensembl" id="ENSRROT00000062891.1">
    <property type="protein sequence ID" value="ENSRROP00000038417.1"/>
    <property type="gene ID" value="ENSRROG00000042600.1"/>
</dbReference>
<feature type="domain" description="Homeobox" evidence="9">
    <location>
        <begin position="85"/>
        <end position="145"/>
    </location>
</feature>
<dbReference type="Proteomes" id="UP000233200">
    <property type="component" value="Unplaced"/>
</dbReference>
<dbReference type="AlphaFoldDB" id="A0A2K6RBJ4"/>
<evidence type="ECO:0000256" key="2">
    <source>
        <dbReference type="ARBA" id="ARBA00022737"/>
    </source>
</evidence>
<comment type="subcellular location">
    <subcellularLocation>
        <location evidence="1 6 7">Nucleus</location>
    </subcellularLocation>
</comment>
<dbReference type="GeneTree" id="ENSGT00940000154537"/>
<feature type="DNA-binding region" description="Homeobox" evidence="6">
    <location>
        <begin position="33"/>
        <end position="71"/>
    </location>
</feature>
<evidence type="ECO:0000256" key="4">
    <source>
        <dbReference type="ARBA" id="ARBA00023155"/>
    </source>
</evidence>
<evidence type="ECO:0000256" key="6">
    <source>
        <dbReference type="PROSITE-ProRule" id="PRU00108"/>
    </source>
</evidence>
<dbReference type="STRING" id="61622.ENSRROP00000038417"/>
<organism evidence="10 11">
    <name type="scientific">Rhinopithecus roxellana</name>
    <name type="common">Golden snub-nosed monkey</name>
    <name type="synonym">Pygathrix roxellana</name>
    <dbReference type="NCBI Taxonomy" id="61622"/>
    <lineage>
        <taxon>Eukaryota</taxon>
        <taxon>Metazoa</taxon>
        <taxon>Chordata</taxon>
        <taxon>Craniata</taxon>
        <taxon>Vertebrata</taxon>
        <taxon>Euteleostomi</taxon>
        <taxon>Mammalia</taxon>
        <taxon>Eutheria</taxon>
        <taxon>Euarchontoglires</taxon>
        <taxon>Primates</taxon>
        <taxon>Haplorrhini</taxon>
        <taxon>Catarrhini</taxon>
        <taxon>Cercopithecidae</taxon>
        <taxon>Colobinae</taxon>
        <taxon>Rhinopithecus</taxon>
    </lineage>
</organism>
<evidence type="ECO:0000256" key="1">
    <source>
        <dbReference type="ARBA" id="ARBA00004123"/>
    </source>
</evidence>
<keyword evidence="4 6" id="KW-0371">Homeobox</keyword>
<reference evidence="10" key="2">
    <citation type="submission" date="2025-09" db="UniProtKB">
        <authorList>
            <consortium name="Ensembl"/>
        </authorList>
    </citation>
    <scope>IDENTIFICATION</scope>
</reference>
<dbReference type="Pfam" id="PF00046">
    <property type="entry name" value="Homeodomain"/>
    <property type="match status" value="2"/>
</dbReference>
<keyword evidence="2" id="KW-0677">Repeat</keyword>
<dbReference type="PROSITE" id="PS50071">
    <property type="entry name" value="HOMEOBOX_2"/>
    <property type="match status" value="2"/>
</dbReference>
<dbReference type="CDD" id="cd00086">
    <property type="entry name" value="homeodomain"/>
    <property type="match status" value="2"/>
</dbReference>
<dbReference type="GO" id="GO:0005634">
    <property type="term" value="C:nucleus"/>
    <property type="evidence" value="ECO:0007669"/>
    <property type="project" value="UniProtKB-SubCell"/>
</dbReference>
<evidence type="ECO:0000259" key="9">
    <source>
        <dbReference type="PROSITE" id="PS50071"/>
    </source>
</evidence>
<dbReference type="InterPro" id="IPR001356">
    <property type="entry name" value="HD"/>
</dbReference>
<evidence type="ECO:0000256" key="7">
    <source>
        <dbReference type="RuleBase" id="RU000682"/>
    </source>
</evidence>
<feature type="region of interest" description="Disordered" evidence="8">
    <location>
        <begin position="66"/>
        <end position="92"/>
    </location>
</feature>
<name>A0A2K6RBJ4_RHIRO</name>
<evidence type="ECO:0000256" key="8">
    <source>
        <dbReference type="SAM" id="MobiDB-lite"/>
    </source>
</evidence>
<evidence type="ECO:0000313" key="11">
    <source>
        <dbReference type="Proteomes" id="UP000233200"/>
    </source>
</evidence>
<dbReference type="SMART" id="SM00389">
    <property type="entry name" value="HOX"/>
    <property type="match status" value="2"/>
</dbReference>
<dbReference type="GO" id="GO:0000977">
    <property type="term" value="F:RNA polymerase II transcription regulatory region sequence-specific DNA binding"/>
    <property type="evidence" value="ECO:0007669"/>
    <property type="project" value="TreeGrafter"/>
</dbReference>
<sequence length="202" mass="23076">MALLTPSDSTLPAEARRLGRRRRLVCSRTCFERNPYPGIATREQLTQTIGILEPRFQIWFPNERSRQLRQHQRESRPWPGKGGQQEDRRKRNAVTRSQIALLLQALEQDRFPGIATREEMARETGLPESRIQIWFQNRRVRHPGQGGRAPAHTEACATRPPAGVPHRPLPRRSPSPTPGCGERGFLHPTCPARLGLSHRRLS</sequence>
<dbReference type="InterPro" id="IPR000047">
    <property type="entry name" value="HTH_motif"/>
</dbReference>